<dbReference type="EMBL" id="JO840514">
    <property type="protein sequence ID" value="AEO32131.1"/>
    <property type="molecule type" value="mRNA"/>
</dbReference>
<evidence type="ECO:0000256" key="1">
    <source>
        <dbReference type="ARBA" id="ARBA00001913"/>
    </source>
</evidence>
<reference evidence="8" key="1">
    <citation type="journal article" date="2011" name="PLoS ONE">
        <title>A deep insight into the sialotranscriptome of the gulf coast tick, Amblyomma maculatum.</title>
        <authorList>
            <person name="Karim S."/>
            <person name="Singh P."/>
            <person name="Ribeiro J.M."/>
        </authorList>
    </citation>
    <scope>NUCLEOTIDE SEQUENCE</scope>
    <source>
        <tissue evidence="8">Salivary gland</tissue>
    </source>
</reference>
<protein>
    <recommendedName>
        <fullName evidence="7">Sulfatase N-terminal domain-containing protein</fullName>
    </recommendedName>
</protein>
<comment type="cofactor">
    <cofactor evidence="1">
        <name>Ca(2+)</name>
        <dbReference type="ChEBI" id="CHEBI:29108"/>
    </cofactor>
</comment>
<dbReference type="Pfam" id="PF00884">
    <property type="entry name" value="Sulfatase"/>
    <property type="match status" value="1"/>
</dbReference>
<dbReference type="GO" id="GO:0046872">
    <property type="term" value="F:metal ion binding"/>
    <property type="evidence" value="ECO:0007669"/>
    <property type="project" value="UniProtKB-KW"/>
</dbReference>
<feature type="non-terminal residue" evidence="8">
    <location>
        <position position="1"/>
    </location>
</feature>
<dbReference type="GO" id="GO:0008484">
    <property type="term" value="F:sulfuric ester hydrolase activity"/>
    <property type="evidence" value="ECO:0007669"/>
    <property type="project" value="InterPro"/>
</dbReference>
<keyword evidence="5" id="KW-0325">Glycoprotein</keyword>
<dbReference type="SUPFAM" id="SSF53649">
    <property type="entry name" value="Alkaline phosphatase-like"/>
    <property type="match status" value="1"/>
</dbReference>
<name>G3MF63_AMBMU</name>
<evidence type="ECO:0000259" key="7">
    <source>
        <dbReference type="Pfam" id="PF00884"/>
    </source>
</evidence>
<comment type="similarity">
    <text evidence="2">Belongs to the sulfatase family.</text>
</comment>
<dbReference type="Gene3D" id="3.40.720.10">
    <property type="entry name" value="Alkaline Phosphatase, subunit A"/>
    <property type="match status" value="1"/>
</dbReference>
<keyword evidence="4" id="KW-0106">Calcium</keyword>
<dbReference type="InterPro" id="IPR017850">
    <property type="entry name" value="Alkaline_phosphatase_core_sf"/>
</dbReference>
<dbReference type="PANTHER" id="PTHR10342:SF273">
    <property type="entry name" value="RE14504P"/>
    <property type="match status" value="1"/>
</dbReference>
<evidence type="ECO:0000313" key="8">
    <source>
        <dbReference type="EMBL" id="AEO32131.1"/>
    </source>
</evidence>
<evidence type="ECO:0000256" key="5">
    <source>
        <dbReference type="ARBA" id="ARBA00023180"/>
    </source>
</evidence>
<accession>G3MF63</accession>
<proteinExistence type="evidence at transcript level"/>
<evidence type="ECO:0000256" key="6">
    <source>
        <dbReference type="SAM" id="MobiDB-lite"/>
    </source>
</evidence>
<evidence type="ECO:0000256" key="2">
    <source>
        <dbReference type="ARBA" id="ARBA00008779"/>
    </source>
</evidence>
<feature type="non-terminal residue" evidence="8">
    <location>
        <position position="418"/>
    </location>
</feature>
<organism evidence="8">
    <name type="scientific">Amblyomma maculatum</name>
    <name type="common">Gulf Coast tick</name>
    <dbReference type="NCBI Taxonomy" id="34609"/>
    <lineage>
        <taxon>Eukaryota</taxon>
        <taxon>Metazoa</taxon>
        <taxon>Ecdysozoa</taxon>
        <taxon>Arthropoda</taxon>
        <taxon>Chelicerata</taxon>
        <taxon>Arachnida</taxon>
        <taxon>Acari</taxon>
        <taxon>Parasitiformes</taxon>
        <taxon>Ixodida</taxon>
        <taxon>Ixodoidea</taxon>
        <taxon>Ixodidae</taxon>
        <taxon>Amblyomminae</taxon>
        <taxon>Amblyomma</taxon>
    </lineage>
</organism>
<dbReference type="InterPro" id="IPR000917">
    <property type="entry name" value="Sulfatase_N"/>
</dbReference>
<evidence type="ECO:0000256" key="3">
    <source>
        <dbReference type="ARBA" id="ARBA00022723"/>
    </source>
</evidence>
<feature type="region of interest" description="Disordered" evidence="6">
    <location>
        <begin position="279"/>
        <end position="300"/>
    </location>
</feature>
<dbReference type="PANTHER" id="PTHR10342">
    <property type="entry name" value="ARYLSULFATASE"/>
    <property type="match status" value="1"/>
</dbReference>
<dbReference type="AlphaFoldDB" id="G3MF63"/>
<feature type="domain" description="Sulfatase N-terminal" evidence="7">
    <location>
        <begin position="5"/>
        <end position="212"/>
    </location>
</feature>
<sequence>YLPTRRGFDTFYGYYNTAKYYFTQKLNFYNICGRDYWDNETLVTDKDGTYDTHLITDRAVDIISSHDPDKPLFIYMAPLAAHGQTTNLTVDAPQRNLAKFPYIGDHNRTLLAGAVDALDESVGRIVAALHQRRMLANSVLVFTSDNGGIPWGDFSNTGSNWPLRGTKGTMWEGGVRLPAVVWSSMLAPGSRVVVPHPMHLVDWLPTLYSAAGGHIGDLGNIDGIDLWPVLSSAKTSSKSTSWPRTEFLINYDTDTGLSAYRDGDYKLVAVTTPKSKDARYPFGDPGLQRNVPTPGGIPPDRCRKGAIKRLNTLMASSLAWRTLQGFYGDGEIGRAESLAPEWRVQASVRCNPRKETVPGLEQLREGNYLFDIKRDPCELNNLAHSLPSVVAKLSKKLQSYVAITMAPANITMDPAGLP</sequence>
<evidence type="ECO:0000256" key="4">
    <source>
        <dbReference type="ARBA" id="ARBA00022837"/>
    </source>
</evidence>
<dbReference type="InterPro" id="IPR047115">
    <property type="entry name" value="ARSB"/>
</dbReference>
<dbReference type="Gene3D" id="3.30.1120.10">
    <property type="match status" value="2"/>
</dbReference>
<keyword evidence="3" id="KW-0479">Metal-binding</keyword>